<sequence>MAMSPDHHPRIFPHEKQHSLWCCVCKRSLVFILWIESLLNKVAHHLGSVRHLCLHESLTRLVSEKWIQAVVATKACFVIWICNLGINSLGRKTMNRSGVL</sequence>
<reference evidence="1 3" key="1">
    <citation type="journal article" date="2008" name="Science">
        <title>The Physcomitrella genome reveals evolutionary insights into the conquest of land by plants.</title>
        <authorList>
            <person name="Rensing S."/>
            <person name="Lang D."/>
            <person name="Zimmer A."/>
            <person name="Terry A."/>
            <person name="Salamov A."/>
            <person name="Shapiro H."/>
            <person name="Nishiyama T."/>
            <person name="Perroud P.-F."/>
            <person name="Lindquist E."/>
            <person name="Kamisugi Y."/>
            <person name="Tanahashi T."/>
            <person name="Sakakibara K."/>
            <person name="Fujita T."/>
            <person name="Oishi K."/>
            <person name="Shin-I T."/>
            <person name="Kuroki Y."/>
            <person name="Toyoda A."/>
            <person name="Suzuki Y."/>
            <person name="Hashimoto A."/>
            <person name="Yamaguchi K."/>
            <person name="Sugano A."/>
            <person name="Kohara Y."/>
            <person name="Fujiyama A."/>
            <person name="Anterola A."/>
            <person name="Aoki S."/>
            <person name="Ashton N."/>
            <person name="Barbazuk W.B."/>
            <person name="Barker E."/>
            <person name="Bennetzen J."/>
            <person name="Bezanilla M."/>
            <person name="Blankenship R."/>
            <person name="Cho S.H."/>
            <person name="Dutcher S."/>
            <person name="Estelle M."/>
            <person name="Fawcett J.A."/>
            <person name="Gundlach H."/>
            <person name="Hanada K."/>
            <person name="Heyl A."/>
            <person name="Hicks K.A."/>
            <person name="Hugh J."/>
            <person name="Lohr M."/>
            <person name="Mayer K."/>
            <person name="Melkozernov A."/>
            <person name="Murata T."/>
            <person name="Nelson D."/>
            <person name="Pils B."/>
            <person name="Prigge M."/>
            <person name="Reiss B."/>
            <person name="Renner T."/>
            <person name="Rombauts S."/>
            <person name="Rushton P."/>
            <person name="Sanderfoot A."/>
            <person name="Schween G."/>
            <person name="Shiu S.-H."/>
            <person name="Stueber K."/>
            <person name="Theodoulou F.L."/>
            <person name="Tu H."/>
            <person name="Van de Peer Y."/>
            <person name="Verrier P.J."/>
            <person name="Waters E."/>
            <person name="Wood A."/>
            <person name="Yang L."/>
            <person name="Cove D."/>
            <person name="Cuming A."/>
            <person name="Hasebe M."/>
            <person name="Lucas S."/>
            <person name="Mishler D.B."/>
            <person name="Reski R."/>
            <person name="Grigoriev I."/>
            <person name="Quatrano R.S."/>
            <person name="Boore J.L."/>
        </authorList>
    </citation>
    <scope>NUCLEOTIDE SEQUENCE [LARGE SCALE GENOMIC DNA]</scope>
    <source>
        <strain evidence="2 3">cv. Gransden 2004</strain>
    </source>
</reference>
<evidence type="ECO:0000313" key="2">
    <source>
        <dbReference type="EnsemblPlants" id="PAC:32923082.CDS.1"/>
    </source>
</evidence>
<dbReference type="PaxDb" id="3218-PP1S97_244V6.1"/>
<dbReference type="Gramene" id="Pp3c7_26540V3.1">
    <property type="protein sequence ID" value="PAC:32923082.CDS.1"/>
    <property type="gene ID" value="Pp3c7_26540"/>
</dbReference>
<dbReference type="InParanoid" id="A0A2K1KD65"/>
<organism evidence="1">
    <name type="scientific">Physcomitrium patens</name>
    <name type="common">Spreading-leaved earth moss</name>
    <name type="synonym">Physcomitrella patens</name>
    <dbReference type="NCBI Taxonomy" id="3218"/>
    <lineage>
        <taxon>Eukaryota</taxon>
        <taxon>Viridiplantae</taxon>
        <taxon>Streptophyta</taxon>
        <taxon>Embryophyta</taxon>
        <taxon>Bryophyta</taxon>
        <taxon>Bryophytina</taxon>
        <taxon>Bryopsida</taxon>
        <taxon>Funariidae</taxon>
        <taxon>Funariales</taxon>
        <taxon>Funariaceae</taxon>
        <taxon>Physcomitrium</taxon>
    </lineage>
</organism>
<evidence type="ECO:0000313" key="1">
    <source>
        <dbReference type="EMBL" id="PNR51722.1"/>
    </source>
</evidence>
<reference evidence="2" key="3">
    <citation type="submission" date="2020-12" db="UniProtKB">
        <authorList>
            <consortium name="EnsemblPlants"/>
        </authorList>
    </citation>
    <scope>IDENTIFICATION</scope>
</reference>
<dbReference type="EMBL" id="ABEU02000007">
    <property type="protein sequence ID" value="PNR51722.1"/>
    <property type="molecule type" value="Genomic_DNA"/>
</dbReference>
<keyword evidence="3" id="KW-1185">Reference proteome</keyword>
<gene>
    <name evidence="1" type="ORF">PHYPA_010910</name>
</gene>
<proteinExistence type="predicted"/>
<dbReference type="EnsemblPlants" id="Pp3c7_26540V3.1">
    <property type="protein sequence ID" value="PAC:32923082.CDS.1"/>
    <property type="gene ID" value="Pp3c7_26540"/>
</dbReference>
<reference evidence="1 3" key="2">
    <citation type="journal article" date="2018" name="Plant J.">
        <title>The Physcomitrella patens chromosome-scale assembly reveals moss genome structure and evolution.</title>
        <authorList>
            <person name="Lang D."/>
            <person name="Ullrich K.K."/>
            <person name="Murat F."/>
            <person name="Fuchs J."/>
            <person name="Jenkins J."/>
            <person name="Haas F.B."/>
            <person name="Piednoel M."/>
            <person name="Gundlach H."/>
            <person name="Van Bel M."/>
            <person name="Meyberg R."/>
            <person name="Vives C."/>
            <person name="Morata J."/>
            <person name="Symeonidi A."/>
            <person name="Hiss M."/>
            <person name="Muchero W."/>
            <person name="Kamisugi Y."/>
            <person name="Saleh O."/>
            <person name="Blanc G."/>
            <person name="Decker E.L."/>
            <person name="van Gessel N."/>
            <person name="Grimwood J."/>
            <person name="Hayes R.D."/>
            <person name="Graham S.W."/>
            <person name="Gunter L.E."/>
            <person name="McDaniel S.F."/>
            <person name="Hoernstein S.N.W."/>
            <person name="Larsson A."/>
            <person name="Li F.W."/>
            <person name="Perroud P.F."/>
            <person name="Phillips J."/>
            <person name="Ranjan P."/>
            <person name="Rokshar D.S."/>
            <person name="Rothfels C.J."/>
            <person name="Schneider L."/>
            <person name="Shu S."/>
            <person name="Stevenson D.W."/>
            <person name="Thummler F."/>
            <person name="Tillich M."/>
            <person name="Villarreal Aguilar J.C."/>
            <person name="Widiez T."/>
            <person name="Wong G.K."/>
            <person name="Wymore A."/>
            <person name="Zhang Y."/>
            <person name="Zimmer A.D."/>
            <person name="Quatrano R.S."/>
            <person name="Mayer K.F.X."/>
            <person name="Goodstein D."/>
            <person name="Casacuberta J.M."/>
            <person name="Vandepoele K."/>
            <person name="Reski R."/>
            <person name="Cuming A.C."/>
            <person name="Tuskan G.A."/>
            <person name="Maumus F."/>
            <person name="Salse J."/>
            <person name="Schmutz J."/>
            <person name="Rensing S.A."/>
        </authorList>
    </citation>
    <scope>NUCLEOTIDE SEQUENCE [LARGE SCALE GENOMIC DNA]</scope>
    <source>
        <strain evidence="2 3">cv. Gransden 2004</strain>
    </source>
</reference>
<dbReference type="AlphaFoldDB" id="A0A2K1KD65"/>
<dbReference type="Proteomes" id="UP000006727">
    <property type="component" value="Chromosome 7"/>
</dbReference>
<evidence type="ECO:0000313" key="3">
    <source>
        <dbReference type="Proteomes" id="UP000006727"/>
    </source>
</evidence>
<name>A0A2K1KD65_PHYPA</name>
<accession>A0A2K1KD65</accession>
<protein>
    <submittedName>
        <fullName evidence="1 2">Uncharacterized protein</fullName>
    </submittedName>
</protein>